<dbReference type="Proteomes" id="UP000009071">
    <property type="component" value="Chromosome"/>
</dbReference>
<reference evidence="1 2" key="1">
    <citation type="journal article" date="2009" name="Genome Res.">
        <title>Whole genome sequence of Desulfovibrio magneticus strain RS-1 revealed common gene clusters in magnetotactic bacteria.</title>
        <authorList>
            <person name="Nakazawa H."/>
            <person name="Arakaki A."/>
            <person name="Narita-Yamada S."/>
            <person name="Yashiro I."/>
            <person name="Jinno K."/>
            <person name="Aoki N."/>
            <person name="Tsuruyama A."/>
            <person name="Okamura Y."/>
            <person name="Tanikawa S."/>
            <person name="Fujita N."/>
            <person name="Takeyama H."/>
            <person name="Matsunaga T."/>
        </authorList>
    </citation>
    <scope>NUCLEOTIDE SEQUENCE [LARGE SCALE GENOMIC DNA]</scope>
    <source>
        <strain evidence="2">ATCC 700980 / DSM 13731 / RS-1</strain>
    </source>
</reference>
<keyword evidence="2" id="KW-1185">Reference proteome</keyword>
<dbReference type="KEGG" id="dma:DMR_34470"/>
<dbReference type="RefSeq" id="WP_015862086.1">
    <property type="nucleotide sequence ID" value="NC_012796.1"/>
</dbReference>
<evidence type="ECO:0000313" key="1">
    <source>
        <dbReference type="EMBL" id="BAH76938.1"/>
    </source>
</evidence>
<protein>
    <submittedName>
        <fullName evidence="1">Uncharacterized protein</fullName>
    </submittedName>
</protein>
<organism evidence="1 2">
    <name type="scientific">Solidesulfovibrio magneticus (strain ATCC 700980 / DSM 13731 / RS-1)</name>
    <name type="common">Desulfovibrio magneticus</name>
    <dbReference type="NCBI Taxonomy" id="573370"/>
    <lineage>
        <taxon>Bacteria</taxon>
        <taxon>Pseudomonadati</taxon>
        <taxon>Thermodesulfobacteriota</taxon>
        <taxon>Desulfovibrionia</taxon>
        <taxon>Desulfovibrionales</taxon>
        <taxon>Desulfovibrionaceae</taxon>
        <taxon>Solidesulfovibrio</taxon>
    </lineage>
</organism>
<gene>
    <name evidence="1" type="ordered locus">DMR_34470</name>
</gene>
<name>C4XKJ8_SOLM1</name>
<accession>C4XKJ8</accession>
<sequence length="87" mass="9366">MADPRLPFNPADDNRTLLAALNQLERDIDALHNLGGFLLSAERVRTNGADYEELGSVVRGLASAAANSFQRVWGLTVPPVPVKPARA</sequence>
<proteinExistence type="predicted"/>
<evidence type="ECO:0000313" key="2">
    <source>
        <dbReference type="Proteomes" id="UP000009071"/>
    </source>
</evidence>
<dbReference type="EMBL" id="AP010904">
    <property type="protein sequence ID" value="BAH76938.1"/>
    <property type="molecule type" value="Genomic_DNA"/>
</dbReference>
<dbReference type="AlphaFoldDB" id="C4XKJ8"/>
<dbReference type="HOGENOM" id="CLU_2478289_0_0_7"/>